<dbReference type="AlphaFoldDB" id="A0AAN7MKU2"/>
<accession>A0AAN7MKU2</accession>
<protein>
    <submittedName>
        <fullName evidence="1">Uncharacterized protein</fullName>
    </submittedName>
</protein>
<name>A0AAN7MKU2_MYCAM</name>
<organism evidence="1 2">
    <name type="scientific">Mycteria americana</name>
    <name type="common">Wood stork</name>
    <dbReference type="NCBI Taxonomy" id="33587"/>
    <lineage>
        <taxon>Eukaryota</taxon>
        <taxon>Metazoa</taxon>
        <taxon>Chordata</taxon>
        <taxon>Craniata</taxon>
        <taxon>Vertebrata</taxon>
        <taxon>Euteleostomi</taxon>
        <taxon>Archelosauria</taxon>
        <taxon>Archosauria</taxon>
        <taxon>Dinosauria</taxon>
        <taxon>Saurischia</taxon>
        <taxon>Theropoda</taxon>
        <taxon>Coelurosauria</taxon>
        <taxon>Aves</taxon>
        <taxon>Neognathae</taxon>
        <taxon>Neoaves</taxon>
        <taxon>Aequornithes</taxon>
        <taxon>Ciconiiformes</taxon>
        <taxon>Ciconiidae</taxon>
        <taxon>Mycteria</taxon>
    </lineage>
</organism>
<sequence>MRGTNVYWYKCGMRERNTRICIHDCCNGSSLGSLMEVMTENQFSCVAFSPHEKLTAPRREGPPDPVLATKSVGGETLGSHFSTCLFEYLS</sequence>
<dbReference type="Proteomes" id="UP001333110">
    <property type="component" value="Unassembled WGS sequence"/>
</dbReference>
<keyword evidence="2" id="KW-1185">Reference proteome</keyword>
<proteinExistence type="predicted"/>
<dbReference type="EMBL" id="JAUNZN010000017">
    <property type="protein sequence ID" value="KAK4811498.1"/>
    <property type="molecule type" value="Genomic_DNA"/>
</dbReference>
<reference evidence="1 2" key="1">
    <citation type="journal article" date="2023" name="J. Hered.">
        <title>Chromosome-level genome of the wood stork (Mycteria americana) provides insight into avian chromosome evolution.</title>
        <authorList>
            <person name="Flamio R. Jr."/>
            <person name="Ramstad K.M."/>
        </authorList>
    </citation>
    <scope>NUCLEOTIDE SEQUENCE [LARGE SCALE GENOMIC DNA]</scope>
    <source>
        <strain evidence="1">JAX WOST 10</strain>
    </source>
</reference>
<evidence type="ECO:0000313" key="2">
    <source>
        <dbReference type="Proteomes" id="UP001333110"/>
    </source>
</evidence>
<gene>
    <name evidence="1" type="ORF">QYF61_010397</name>
</gene>
<evidence type="ECO:0000313" key="1">
    <source>
        <dbReference type="EMBL" id="KAK4811498.1"/>
    </source>
</evidence>
<comment type="caution">
    <text evidence="1">The sequence shown here is derived from an EMBL/GenBank/DDBJ whole genome shotgun (WGS) entry which is preliminary data.</text>
</comment>